<gene>
    <name evidence="2" type="ORF">H8E79_08315</name>
</gene>
<sequence length="223" mass="25282">MTHNHRIVLPSRFEGTVLLESGERLTPPADWAFLKAGDAAITRSVKAKGPTWIVQVRKGKRLTSKGIWANKVHIRESRKEVEARRATPEYEQQRAKDLARRETKHNTYVSAFCSEVVCFLDFHPKYQAEAALLAEKVTAHSTPVGSGTVARTRRIPVEQRAESAVIAWLRHETTAYDSMSIARIKGRRREIRRQLAARSLETLKAYRQGQEISENCPLKKALA</sequence>
<dbReference type="Proteomes" id="UP000599024">
    <property type="component" value="Unassembled WGS sequence"/>
</dbReference>
<feature type="domain" description="DUF2293" evidence="1">
    <location>
        <begin position="122"/>
        <end position="207"/>
    </location>
</feature>
<evidence type="ECO:0000313" key="2">
    <source>
        <dbReference type="EMBL" id="MBC8209152.1"/>
    </source>
</evidence>
<reference evidence="2 3" key="1">
    <citation type="submission" date="2020-08" db="EMBL/GenBank/DDBJ databases">
        <title>Bridging the membrane lipid divide: bacteria of the FCB group superphylum have the potential to synthesize archaeal ether lipids.</title>
        <authorList>
            <person name="Villanueva L."/>
            <person name="Von Meijenfeldt F.A.B."/>
            <person name="Westbye A.B."/>
            <person name="Yadav S."/>
            <person name="Hopmans E.C."/>
            <person name="Dutilh B.E."/>
            <person name="Sinninghe Damste J.S."/>
        </authorList>
    </citation>
    <scope>NUCLEOTIDE SEQUENCE [LARGE SCALE GENOMIC DNA]</scope>
    <source>
        <strain evidence="2">NIOZ-UU81</strain>
    </source>
</reference>
<dbReference type="InterPro" id="IPR018744">
    <property type="entry name" value="DUF2293"/>
</dbReference>
<accession>A0A8J6TE54</accession>
<evidence type="ECO:0000313" key="3">
    <source>
        <dbReference type="Proteomes" id="UP000599024"/>
    </source>
</evidence>
<dbReference type="EMBL" id="JACNLK010000078">
    <property type="protein sequence ID" value="MBC8209152.1"/>
    <property type="molecule type" value="Genomic_DNA"/>
</dbReference>
<protein>
    <submittedName>
        <fullName evidence="2">DUF2293 domain-containing protein</fullName>
    </submittedName>
</protein>
<dbReference type="AlphaFoldDB" id="A0A8J6TE54"/>
<dbReference type="Pfam" id="PF10056">
    <property type="entry name" value="DUF2293"/>
    <property type="match status" value="1"/>
</dbReference>
<organism evidence="2 3">
    <name type="scientific">Candidatus Desulfatifera sulfidica</name>
    <dbReference type="NCBI Taxonomy" id="2841691"/>
    <lineage>
        <taxon>Bacteria</taxon>
        <taxon>Pseudomonadati</taxon>
        <taxon>Thermodesulfobacteriota</taxon>
        <taxon>Desulfobulbia</taxon>
        <taxon>Desulfobulbales</taxon>
        <taxon>Desulfobulbaceae</taxon>
        <taxon>Candidatus Desulfatifera</taxon>
    </lineage>
</organism>
<name>A0A8J6TE54_9BACT</name>
<evidence type="ECO:0000259" key="1">
    <source>
        <dbReference type="Pfam" id="PF10056"/>
    </source>
</evidence>
<comment type="caution">
    <text evidence="2">The sequence shown here is derived from an EMBL/GenBank/DDBJ whole genome shotgun (WGS) entry which is preliminary data.</text>
</comment>
<proteinExistence type="predicted"/>